<dbReference type="Pfam" id="PF13516">
    <property type="entry name" value="LRR_6"/>
    <property type="match status" value="2"/>
</dbReference>
<dbReference type="Gene3D" id="3.80.10.10">
    <property type="entry name" value="Ribonuclease Inhibitor"/>
    <property type="match status" value="1"/>
</dbReference>
<sequence length="216" mass="24127">MIRELGDVRFPGERAGGGTAHTSRPERRVEQRRWTRTIEHGSYSRVPQLGVKLLSAGLGSEHCILEVLRLSGCLITEEGCKSLASALSSNPSRLRELDVSYNHPGDSGVKLLSAGLEDPHCRLETLRLDNIGPQWMGPGLRKYSCKLTLSATASTSMLALKQIPDFDSWLSAMFVLTGCEETLNDEDMRREVNSDVSFYRHHRADTKQIQSHRTHI</sequence>
<dbReference type="InterPro" id="IPR032675">
    <property type="entry name" value="LRR_dom_sf"/>
</dbReference>
<keyword evidence="4" id="KW-1185">Reference proteome</keyword>
<dbReference type="InterPro" id="IPR001611">
    <property type="entry name" value="Leu-rich_rpt"/>
</dbReference>
<evidence type="ECO:0000313" key="3">
    <source>
        <dbReference type="EMBL" id="KAK2820745.1"/>
    </source>
</evidence>
<dbReference type="InterPro" id="IPR051261">
    <property type="entry name" value="NLR"/>
</dbReference>
<keyword evidence="1" id="KW-0433">Leucine-rich repeat</keyword>
<dbReference type="AlphaFoldDB" id="A0AA88LP01"/>
<evidence type="ECO:0000313" key="4">
    <source>
        <dbReference type="Proteomes" id="UP001187415"/>
    </source>
</evidence>
<reference evidence="3" key="1">
    <citation type="submission" date="2023-07" db="EMBL/GenBank/DDBJ databases">
        <title>Chromosome-level Genome Assembly of Striped Snakehead (Channa striata).</title>
        <authorList>
            <person name="Liu H."/>
        </authorList>
    </citation>
    <scope>NUCLEOTIDE SEQUENCE</scope>
    <source>
        <strain evidence="3">Gz</strain>
        <tissue evidence="3">Muscle</tissue>
    </source>
</reference>
<dbReference type="Proteomes" id="UP001187415">
    <property type="component" value="Unassembled WGS sequence"/>
</dbReference>
<gene>
    <name evidence="3" type="ORF">Q5P01_023704</name>
</gene>
<protein>
    <submittedName>
        <fullName evidence="3">Uncharacterized protein</fullName>
    </submittedName>
</protein>
<dbReference type="EMBL" id="JAUPFM010000019">
    <property type="protein sequence ID" value="KAK2820745.1"/>
    <property type="molecule type" value="Genomic_DNA"/>
</dbReference>
<accession>A0AA88LP01</accession>
<evidence type="ECO:0000256" key="1">
    <source>
        <dbReference type="ARBA" id="ARBA00022614"/>
    </source>
</evidence>
<proteinExistence type="predicted"/>
<dbReference type="SMART" id="SM00368">
    <property type="entry name" value="LRR_RI"/>
    <property type="match status" value="2"/>
</dbReference>
<name>A0AA88LP01_CHASR</name>
<keyword evidence="2" id="KW-0677">Repeat</keyword>
<comment type="caution">
    <text evidence="3">The sequence shown here is derived from an EMBL/GenBank/DDBJ whole genome shotgun (WGS) entry which is preliminary data.</text>
</comment>
<dbReference type="SUPFAM" id="SSF52047">
    <property type="entry name" value="RNI-like"/>
    <property type="match status" value="1"/>
</dbReference>
<dbReference type="PANTHER" id="PTHR24106">
    <property type="entry name" value="NACHT, LRR AND CARD DOMAINS-CONTAINING"/>
    <property type="match status" value="1"/>
</dbReference>
<organism evidence="3 4">
    <name type="scientific">Channa striata</name>
    <name type="common">Snakehead murrel</name>
    <name type="synonym">Ophicephalus striatus</name>
    <dbReference type="NCBI Taxonomy" id="64152"/>
    <lineage>
        <taxon>Eukaryota</taxon>
        <taxon>Metazoa</taxon>
        <taxon>Chordata</taxon>
        <taxon>Craniata</taxon>
        <taxon>Vertebrata</taxon>
        <taxon>Euteleostomi</taxon>
        <taxon>Actinopterygii</taxon>
        <taxon>Neopterygii</taxon>
        <taxon>Teleostei</taxon>
        <taxon>Neoteleostei</taxon>
        <taxon>Acanthomorphata</taxon>
        <taxon>Anabantaria</taxon>
        <taxon>Anabantiformes</taxon>
        <taxon>Channoidei</taxon>
        <taxon>Channidae</taxon>
        <taxon>Channa</taxon>
    </lineage>
</organism>
<evidence type="ECO:0000256" key="2">
    <source>
        <dbReference type="ARBA" id="ARBA00022737"/>
    </source>
</evidence>